<dbReference type="GO" id="GO:0004419">
    <property type="term" value="F:hydroxymethylglutaryl-CoA lyase activity"/>
    <property type="evidence" value="ECO:0007669"/>
    <property type="project" value="TreeGrafter"/>
</dbReference>
<evidence type="ECO:0000256" key="2">
    <source>
        <dbReference type="ARBA" id="ARBA00022723"/>
    </source>
</evidence>
<sequence length="309" mass="35276">MQNCVRSERELVLSKRWLLQEKLKRMSNKAIQLIECPRDAIQGIHDFIPTTKKVAYINQLIDSNFFYCIDFGSFVSPKAVAQMQDTEQVLAGIEKKNETKLLAIIVNERGAEIAKPMDKIDFLGYPFSISETFQRRNANSTIAESFQRVEQIKNITASGKQEIVIYISMAFGNPYRDPWNTDLVLKWIEELSELGIFRFSIADTTSEASPESIRRLLTLITNTFPALEFRVHLHSKEENALSKIEAAYDAGCRIFEGAIMGYGGCPFAQNDLVGNIPTEMLLRRFKNVENEHTTQALLEGFQEMILFKK</sequence>
<dbReference type="GO" id="GO:0046872">
    <property type="term" value="F:metal ion binding"/>
    <property type="evidence" value="ECO:0007669"/>
    <property type="project" value="UniProtKB-KW"/>
</dbReference>
<dbReference type="Pfam" id="PF00682">
    <property type="entry name" value="HMGL-like"/>
    <property type="match status" value="1"/>
</dbReference>
<dbReference type="InterPro" id="IPR013785">
    <property type="entry name" value="Aldolase_TIM"/>
</dbReference>
<dbReference type="PANTHER" id="PTHR42738">
    <property type="entry name" value="HYDROXYMETHYLGLUTARYL-COA LYASE"/>
    <property type="match status" value="1"/>
</dbReference>
<dbReference type="SUPFAM" id="SSF51569">
    <property type="entry name" value="Aldolase"/>
    <property type="match status" value="1"/>
</dbReference>
<evidence type="ECO:0000313" key="6">
    <source>
        <dbReference type="Proteomes" id="UP000239711"/>
    </source>
</evidence>
<comment type="caution">
    <text evidence="5">The sequence shown here is derived from an EMBL/GenBank/DDBJ whole genome shotgun (WGS) entry which is preliminary data.</text>
</comment>
<dbReference type="AlphaFoldDB" id="A0A2S9J7I1"/>
<dbReference type="PROSITE" id="PS50991">
    <property type="entry name" value="PYR_CT"/>
    <property type="match status" value="1"/>
</dbReference>
<dbReference type="Proteomes" id="UP000239711">
    <property type="component" value="Unassembled WGS sequence"/>
</dbReference>
<dbReference type="GO" id="GO:0006552">
    <property type="term" value="P:L-leucine catabolic process"/>
    <property type="evidence" value="ECO:0007669"/>
    <property type="project" value="TreeGrafter"/>
</dbReference>
<evidence type="ECO:0000313" key="5">
    <source>
        <dbReference type="EMBL" id="PRD48756.1"/>
    </source>
</evidence>
<accession>A0A2S9J7I1</accession>
<keyword evidence="2" id="KW-0479">Metal-binding</keyword>
<dbReference type="Gene3D" id="3.20.20.70">
    <property type="entry name" value="Aldolase class I"/>
    <property type="match status" value="1"/>
</dbReference>
<evidence type="ECO:0000256" key="1">
    <source>
        <dbReference type="ARBA" id="ARBA00009405"/>
    </source>
</evidence>
<dbReference type="PANTHER" id="PTHR42738:SF7">
    <property type="entry name" value="HYDROXYMETHYLGLUTARYL-COA LYASE"/>
    <property type="match status" value="1"/>
</dbReference>
<dbReference type="EMBL" id="PVBQ01000002">
    <property type="protein sequence ID" value="PRD48756.1"/>
    <property type="molecule type" value="Genomic_DNA"/>
</dbReference>
<name>A0A2S9J7I1_9SPHI</name>
<reference evidence="5 6" key="1">
    <citation type="submission" date="2018-02" db="EMBL/GenBank/DDBJ databases">
        <title>The draft genome of Sphingobacterium sp. 5JN-11.</title>
        <authorList>
            <person name="Liu L."/>
            <person name="Li L."/>
            <person name="Liang L."/>
            <person name="Zhang X."/>
            <person name="Wang T."/>
        </authorList>
    </citation>
    <scope>NUCLEOTIDE SEQUENCE [LARGE SCALE GENOMIC DNA]</scope>
    <source>
        <strain evidence="5 6">5JN-11</strain>
    </source>
</reference>
<comment type="similarity">
    <text evidence="1">Belongs to the HMG-CoA lyase family.</text>
</comment>
<dbReference type="InterPro" id="IPR000891">
    <property type="entry name" value="PYR_CT"/>
</dbReference>
<keyword evidence="3 5" id="KW-0456">Lyase</keyword>
<dbReference type="OrthoDB" id="9784013at2"/>
<evidence type="ECO:0000256" key="3">
    <source>
        <dbReference type="ARBA" id="ARBA00023239"/>
    </source>
</evidence>
<proteinExistence type="inferred from homology"/>
<dbReference type="GO" id="GO:0046951">
    <property type="term" value="P:ketone body biosynthetic process"/>
    <property type="evidence" value="ECO:0007669"/>
    <property type="project" value="TreeGrafter"/>
</dbReference>
<gene>
    <name evidence="5" type="ORF">C5745_02100</name>
</gene>
<dbReference type="InterPro" id="IPR043594">
    <property type="entry name" value="HMGL"/>
</dbReference>
<evidence type="ECO:0000259" key="4">
    <source>
        <dbReference type="PROSITE" id="PS50991"/>
    </source>
</evidence>
<protein>
    <submittedName>
        <fullName evidence="5">Hydroxymethylglutaryl-CoA lyase</fullName>
    </submittedName>
</protein>
<feature type="domain" description="Pyruvate carboxyltransferase" evidence="4">
    <location>
        <begin position="30"/>
        <end position="298"/>
    </location>
</feature>
<organism evidence="5 6">
    <name type="scientific">Sphingobacterium haloxyli</name>
    <dbReference type="NCBI Taxonomy" id="2100533"/>
    <lineage>
        <taxon>Bacteria</taxon>
        <taxon>Pseudomonadati</taxon>
        <taxon>Bacteroidota</taxon>
        <taxon>Sphingobacteriia</taxon>
        <taxon>Sphingobacteriales</taxon>
        <taxon>Sphingobacteriaceae</taxon>
        <taxon>Sphingobacterium</taxon>
    </lineage>
</organism>
<keyword evidence="6" id="KW-1185">Reference proteome</keyword>